<evidence type="ECO:0000313" key="3">
    <source>
        <dbReference type="Proteomes" id="UP000189059"/>
    </source>
</evidence>
<dbReference type="EMBL" id="CP016809">
    <property type="protein sequence ID" value="ANY72578.1"/>
    <property type="molecule type" value="Genomic_DNA"/>
</dbReference>
<dbReference type="PANTHER" id="PTHR40053">
    <property type="entry name" value="SPORULATION-CONTROL PROTEIN SPO0M"/>
    <property type="match status" value="1"/>
</dbReference>
<sequence>MSFFNKILASVGIGAAQIDTRLEKSSYYPGEEVSGIVYIRGGNVEQKVDRIYLKVMTEYIRERDDSKFTETCVLAKVSITDSLLVKAGDELEIPFSFPLPLETPLTLSRQRVWVHTGLDIENAIDPKDYDYIEVTPGPEAAVIFDAASELGFQFKTASCEYHSRLGRGVPFVQEIEFYPGREYASRMRELELILYPQRDGISVLVEVDRKGSGVSGWLERSLDMDERHSWLTLSSADLQEGPSRVADLLDQVIQRSIR</sequence>
<dbReference type="AlphaFoldDB" id="A0A1B2DXW7"/>
<keyword evidence="3" id="KW-1185">Reference proteome</keyword>
<reference evidence="2 3" key="2">
    <citation type="submission" date="2016-12" db="EMBL/GenBank/DDBJ databases">
        <title>Genome sequencing and description of Paenibacillus sp. nov. from high altitude lake in the Indian Trans- Himalayas.</title>
        <authorList>
            <person name="Kiran S."/>
            <person name="Swarnkar M.K."/>
            <person name="Rana A."/>
            <person name="Tewari R."/>
            <person name="Gulati A."/>
        </authorList>
    </citation>
    <scope>NUCLEOTIDE SEQUENCE [LARGE SCALE GENOMIC DNA]</scope>
    <source>
        <strain evidence="2 3">IHBB 9951</strain>
    </source>
</reference>
<reference evidence="1" key="1">
    <citation type="submission" date="2016-08" db="EMBL/GenBank/DDBJ databases">
        <title>Complete Genome Seqeunce of Paenibacillus sp. nov. IHBB 9852 from high altitute lake of Indian trans-Himalayas.</title>
        <authorList>
            <person name="Kiran S."/>
            <person name="Swarnkar M.K."/>
            <person name="Rana A."/>
            <person name="Tewari R."/>
            <person name="Gulati A."/>
        </authorList>
    </citation>
    <scope>NUCLEOTIDE SEQUENCE [LARGE SCALE GENOMIC DNA]</scope>
    <source>
        <strain evidence="1">IHBB 9852</strain>
    </source>
</reference>
<evidence type="ECO:0000313" key="2">
    <source>
        <dbReference type="EMBL" id="OOC58482.1"/>
    </source>
</evidence>
<dbReference type="InterPro" id="IPR009776">
    <property type="entry name" value="Spore_0_M"/>
</dbReference>
<dbReference type="RefSeq" id="WP_077569396.1">
    <property type="nucleotide sequence ID" value="NZ_CP016809.1"/>
</dbReference>
<accession>A0A1B2DXW7</accession>
<dbReference type="OrthoDB" id="2351239at2"/>
<proteinExistence type="predicted"/>
<dbReference type="EMBL" id="MRVI01000002">
    <property type="protein sequence ID" value="OOC58482.1"/>
    <property type="molecule type" value="Genomic_DNA"/>
</dbReference>
<protein>
    <submittedName>
        <fullName evidence="1">Sporulation protein</fullName>
    </submittedName>
</protein>
<evidence type="ECO:0000313" key="1">
    <source>
        <dbReference type="EMBL" id="ANY72578.1"/>
    </source>
</evidence>
<organism evidence="1">
    <name type="scientific">Paenibacillus ihbetae</name>
    <dbReference type="NCBI Taxonomy" id="1870820"/>
    <lineage>
        <taxon>Bacteria</taxon>
        <taxon>Bacillati</taxon>
        <taxon>Bacillota</taxon>
        <taxon>Bacilli</taxon>
        <taxon>Bacillales</taxon>
        <taxon>Paenibacillaceae</taxon>
        <taxon>Paenibacillus</taxon>
    </lineage>
</organism>
<dbReference type="Proteomes" id="UP000189059">
    <property type="component" value="Unassembled WGS sequence"/>
</dbReference>
<name>A0A1B2DXW7_9BACL</name>
<dbReference type="KEGG" id="pib:BBD41_08275"/>
<gene>
    <name evidence="2" type="ORF">BBD40_22515</name>
    <name evidence="1" type="ORF">BBD41_08275</name>
</gene>
<dbReference type="Pfam" id="PF07070">
    <property type="entry name" value="Spo0M"/>
    <property type="match status" value="1"/>
</dbReference>
<dbReference type="PANTHER" id="PTHR40053:SF1">
    <property type="entry name" value="SPORULATION-CONTROL PROTEIN SPO0M"/>
    <property type="match status" value="1"/>
</dbReference>